<dbReference type="GO" id="GO:0046872">
    <property type="term" value="F:metal ion binding"/>
    <property type="evidence" value="ECO:0007669"/>
    <property type="project" value="UniProtKB-KW"/>
</dbReference>
<dbReference type="PANTHER" id="PTHR42940:SF3">
    <property type="entry name" value="ALCOHOL DEHYDROGENASE 1-RELATED"/>
    <property type="match status" value="1"/>
</dbReference>
<evidence type="ECO:0000256" key="3">
    <source>
        <dbReference type="ARBA" id="ARBA00013190"/>
    </source>
</evidence>
<evidence type="ECO:0000259" key="8">
    <source>
        <dbReference type="SMART" id="SM00829"/>
    </source>
</evidence>
<name>W9IHU7_FUSOX</name>
<dbReference type="HOGENOM" id="CLU_026673_20_1_1"/>
<keyword evidence="5" id="KW-0862">Zinc</keyword>
<dbReference type="GO" id="GO:0004022">
    <property type="term" value="F:alcohol dehydrogenase (NAD+) activity"/>
    <property type="evidence" value="ECO:0007669"/>
    <property type="project" value="UniProtKB-EC"/>
</dbReference>
<dbReference type="SUPFAM" id="SSF50129">
    <property type="entry name" value="GroES-like"/>
    <property type="match status" value="1"/>
</dbReference>
<dbReference type="Gene3D" id="3.40.50.720">
    <property type="entry name" value="NAD(P)-binding Rossmann-like Domain"/>
    <property type="match status" value="1"/>
</dbReference>
<dbReference type="EMBL" id="JH717843">
    <property type="protein sequence ID" value="EWY92081.1"/>
    <property type="molecule type" value="Genomic_DNA"/>
</dbReference>
<keyword evidence="4" id="KW-0479">Metal-binding</keyword>
<dbReference type="OrthoDB" id="256333at2759"/>
<proteinExistence type="inferred from homology"/>
<dbReference type="SMART" id="SM00829">
    <property type="entry name" value="PKS_ER"/>
    <property type="match status" value="1"/>
</dbReference>
<dbReference type="Pfam" id="PF08240">
    <property type="entry name" value="ADH_N"/>
    <property type="match status" value="1"/>
</dbReference>
<protein>
    <recommendedName>
        <fullName evidence="3">alcohol dehydrogenase</fullName>
        <ecNumber evidence="3">1.1.1.1</ecNumber>
    </recommendedName>
</protein>
<dbReference type="Pfam" id="PF00107">
    <property type="entry name" value="ADH_zinc_N"/>
    <property type="match status" value="1"/>
</dbReference>
<dbReference type="InterPro" id="IPR013149">
    <property type="entry name" value="ADH-like_C"/>
</dbReference>
<evidence type="ECO:0000256" key="2">
    <source>
        <dbReference type="ARBA" id="ARBA00008072"/>
    </source>
</evidence>
<dbReference type="Gene3D" id="3.90.180.10">
    <property type="entry name" value="Medium-chain alcohol dehydrogenases, catalytic domain"/>
    <property type="match status" value="1"/>
</dbReference>
<comment type="cofactor">
    <cofactor evidence="1">
        <name>Zn(2+)</name>
        <dbReference type="ChEBI" id="CHEBI:29105"/>
    </cofactor>
</comment>
<evidence type="ECO:0000313" key="9">
    <source>
        <dbReference type="EMBL" id="EWY92081.1"/>
    </source>
</evidence>
<dbReference type="InterPro" id="IPR036291">
    <property type="entry name" value="NAD(P)-bd_dom_sf"/>
</dbReference>
<feature type="domain" description="Enoyl reductase (ER)" evidence="8">
    <location>
        <begin position="20"/>
        <end position="360"/>
    </location>
</feature>
<gene>
    <name evidence="9" type="ORF">FOYG_08981</name>
</gene>
<keyword evidence="7" id="KW-0520">NAD</keyword>
<dbReference type="GO" id="GO:0005737">
    <property type="term" value="C:cytoplasm"/>
    <property type="evidence" value="ECO:0007669"/>
    <property type="project" value="TreeGrafter"/>
</dbReference>
<evidence type="ECO:0000256" key="7">
    <source>
        <dbReference type="ARBA" id="ARBA00023027"/>
    </source>
</evidence>
<evidence type="ECO:0000256" key="5">
    <source>
        <dbReference type="ARBA" id="ARBA00022833"/>
    </source>
</evidence>
<sequence>MTVSTIPVVQTAAVLRGPYGVRHSIEHTWPVPSPRPGEALVRIQAASLCAGDLHLREGWPPAPPDAIRPMVLGHEAIGVIVGLGYDTETSGFHVGDQVAMGWRRSVCNGCDSCRAGRDNLCPSQQSHGGSDLGLFQEYLTVPTATLVPVPPTRISAAHLAPLTCAGTTALASIRAIGAEKGRWVAITGAAGGVGSLALKYAKHLGFRTVAIDSEAKESFCKRSNPDVFISFESQSLVETILDATDGGVHGTVVCSPASVAYMCDSPAFLAYYSPTAIEYSAPGATIVAVGTAEISFRTSKLMAKGLKLIGQKNGSRADMRDALAMANVGIVPEIEAITLDRIDSALDRLNYTEVLGRQVFVFS</sequence>
<dbReference type="InterPro" id="IPR011032">
    <property type="entry name" value="GroES-like_sf"/>
</dbReference>
<dbReference type="SUPFAM" id="SSF51735">
    <property type="entry name" value="NAD(P)-binding Rossmann-fold domains"/>
    <property type="match status" value="1"/>
</dbReference>
<accession>W9IHU7</accession>
<dbReference type="InterPro" id="IPR020843">
    <property type="entry name" value="ER"/>
</dbReference>
<organism evidence="9 10">
    <name type="scientific">Fusarium oxysporum NRRL 32931</name>
    <dbReference type="NCBI Taxonomy" id="660029"/>
    <lineage>
        <taxon>Eukaryota</taxon>
        <taxon>Fungi</taxon>
        <taxon>Dikarya</taxon>
        <taxon>Ascomycota</taxon>
        <taxon>Pezizomycotina</taxon>
        <taxon>Sordariomycetes</taxon>
        <taxon>Hypocreomycetidae</taxon>
        <taxon>Hypocreales</taxon>
        <taxon>Nectriaceae</taxon>
        <taxon>Fusarium</taxon>
        <taxon>Fusarium oxysporum species complex</taxon>
    </lineage>
</organism>
<dbReference type="AlphaFoldDB" id="W9IHU7"/>
<evidence type="ECO:0000256" key="4">
    <source>
        <dbReference type="ARBA" id="ARBA00022723"/>
    </source>
</evidence>
<evidence type="ECO:0000313" key="10">
    <source>
        <dbReference type="Proteomes" id="UP000030753"/>
    </source>
</evidence>
<evidence type="ECO:0000256" key="1">
    <source>
        <dbReference type="ARBA" id="ARBA00001947"/>
    </source>
</evidence>
<dbReference type="Proteomes" id="UP000030753">
    <property type="component" value="Unassembled WGS sequence"/>
</dbReference>
<evidence type="ECO:0000256" key="6">
    <source>
        <dbReference type="ARBA" id="ARBA00023002"/>
    </source>
</evidence>
<keyword evidence="6" id="KW-0560">Oxidoreductase</keyword>
<dbReference type="InterPro" id="IPR013154">
    <property type="entry name" value="ADH-like_N"/>
</dbReference>
<dbReference type="PANTHER" id="PTHR42940">
    <property type="entry name" value="ALCOHOL DEHYDROGENASE 1-RELATED"/>
    <property type="match status" value="1"/>
</dbReference>
<dbReference type="EC" id="1.1.1.1" evidence="3"/>
<comment type="similarity">
    <text evidence="2">Belongs to the zinc-containing alcohol dehydrogenase family.</text>
</comment>
<reference evidence="9 10" key="1">
    <citation type="submission" date="2011-06" db="EMBL/GenBank/DDBJ databases">
        <title>The Genome Sequence of Fusarium oxysporum FOSC 3-a.</title>
        <authorList>
            <consortium name="The Broad Institute Genome Sequencing Platform"/>
            <person name="Ma L.-J."/>
            <person name="Gale L.R."/>
            <person name="Schwartz D.C."/>
            <person name="Zhou S."/>
            <person name="Corby-Kistler H."/>
            <person name="Young S.K."/>
            <person name="Zeng Q."/>
            <person name="Gargeya S."/>
            <person name="Fitzgerald M."/>
            <person name="Haas B."/>
            <person name="Abouelleil A."/>
            <person name="Alvarado L."/>
            <person name="Arachchi H.M."/>
            <person name="Berlin A."/>
            <person name="Brown A."/>
            <person name="Chapman S.B."/>
            <person name="Chen Z."/>
            <person name="Dunbar C."/>
            <person name="Freedman E."/>
            <person name="Gearin G."/>
            <person name="Gellesch M."/>
            <person name="Goldberg J."/>
            <person name="Griggs A."/>
            <person name="Gujja S."/>
            <person name="Heiman D."/>
            <person name="Howarth C."/>
            <person name="Larson L."/>
            <person name="Lui A."/>
            <person name="MacDonald P.J.P."/>
            <person name="Mehta T."/>
            <person name="Montmayeur A."/>
            <person name="Murphy C."/>
            <person name="Neiman D."/>
            <person name="Pearson M."/>
            <person name="Priest M."/>
            <person name="Roberts A."/>
            <person name="Saif S."/>
            <person name="Shea T."/>
            <person name="Shenoy N."/>
            <person name="Sisk P."/>
            <person name="Stolte C."/>
            <person name="Sykes S."/>
            <person name="Wortman J."/>
            <person name="Nusbaum C."/>
            <person name="Birren B."/>
        </authorList>
    </citation>
    <scope>NUCLEOTIDE SEQUENCE [LARGE SCALE GENOMIC DNA]</scope>
    <source>
        <strain evidence="10">FOSC 3-a</strain>
    </source>
</reference>